<reference evidence="1" key="1">
    <citation type="journal article" date="2021" name="Nat. Commun.">
        <title>Genetic determinants of endophytism in the Arabidopsis root mycobiome.</title>
        <authorList>
            <person name="Mesny F."/>
            <person name="Miyauchi S."/>
            <person name="Thiergart T."/>
            <person name="Pickel B."/>
            <person name="Atanasova L."/>
            <person name="Karlsson M."/>
            <person name="Huettel B."/>
            <person name="Barry K.W."/>
            <person name="Haridas S."/>
            <person name="Chen C."/>
            <person name="Bauer D."/>
            <person name="Andreopoulos W."/>
            <person name="Pangilinan J."/>
            <person name="LaButti K."/>
            <person name="Riley R."/>
            <person name="Lipzen A."/>
            <person name="Clum A."/>
            <person name="Drula E."/>
            <person name="Henrissat B."/>
            <person name="Kohler A."/>
            <person name="Grigoriev I.V."/>
            <person name="Martin F.M."/>
            <person name="Hacquard S."/>
        </authorList>
    </citation>
    <scope>NUCLEOTIDE SEQUENCE</scope>
    <source>
        <strain evidence="1">MPI-SDFR-AT-0073</strain>
    </source>
</reference>
<dbReference type="RefSeq" id="XP_045957690.1">
    <property type="nucleotide sequence ID" value="XM_046098087.1"/>
</dbReference>
<proteinExistence type="predicted"/>
<dbReference type="GeneID" id="70126979"/>
<evidence type="ECO:0000313" key="2">
    <source>
        <dbReference type="Proteomes" id="UP000758603"/>
    </source>
</evidence>
<organism evidence="1 2">
    <name type="scientific">Truncatella angustata</name>
    <dbReference type="NCBI Taxonomy" id="152316"/>
    <lineage>
        <taxon>Eukaryota</taxon>
        <taxon>Fungi</taxon>
        <taxon>Dikarya</taxon>
        <taxon>Ascomycota</taxon>
        <taxon>Pezizomycotina</taxon>
        <taxon>Sordariomycetes</taxon>
        <taxon>Xylariomycetidae</taxon>
        <taxon>Amphisphaeriales</taxon>
        <taxon>Sporocadaceae</taxon>
        <taxon>Truncatella</taxon>
    </lineage>
</organism>
<dbReference type="EMBL" id="JAGPXC010000005">
    <property type="protein sequence ID" value="KAH6653413.1"/>
    <property type="molecule type" value="Genomic_DNA"/>
</dbReference>
<name>A0A9P8UK02_9PEZI</name>
<gene>
    <name evidence="1" type="ORF">BKA67DRAFT_519305</name>
</gene>
<keyword evidence="2" id="KW-1185">Reference proteome</keyword>
<dbReference type="Proteomes" id="UP000758603">
    <property type="component" value="Unassembled WGS sequence"/>
</dbReference>
<accession>A0A9P8UK02</accession>
<dbReference type="AlphaFoldDB" id="A0A9P8UK02"/>
<sequence length="105" mass="11649">MPARVPNEISQKIAEELDSASLVSAIQAGLPVNESTFRRAQHAFVWRTVLRNDFATIERLLKTSGNMFLMGSGVEHLYNGIFEIPKPAPDPLPIIVAWTAETMID</sequence>
<evidence type="ECO:0000313" key="1">
    <source>
        <dbReference type="EMBL" id="KAH6653413.1"/>
    </source>
</evidence>
<protein>
    <submittedName>
        <fullName evidence="1">Uncharacterized protein</fullName>
    </submittedName>
</protein>
<comment type="caution">
    <text evidence="1">The sequence shown here is derived from an EMBL/GenBank/DDBJ whole genome shotgun (WGS) entry which is preliminary data.</text>
</comment>